<accession>A0AAV3ZQM0</accession>
<name>A0AAV3ZQM0_9GAST</name>
<evidence type="ECO:0000313" key="3">
    <source>
        <dbReference type="Proteomes" id="UP000735302"/>
    </source>
</evidence>
<feature type="region of interest" description="Disordered" evidence="1">
    <location>
        <begin position="1"/>
        <end position="43"/>
    </location>
</feature>
<organism evidence="2 3">
    <name type="scientific">Plakobranchus ocellatus</name>
    <dbReference type="NCBI Taxonomy" id="259542"/>
    <lineage>
        <taxon>Eukaryota</taxon>
        <taxon>Metazoa</taxon>
        <taxon>Spiralia</taxon>
        <taxon>Lophotrochozoa</taxon>
        <taxon>Mollusca</taxon>
        <taxon>Gastropoda</taxon>
        <taxon>Heterobranchia</taxon>
        <taxon>Euthyneura</taxon>
        <taxon>Panpulmonata</taxon>
        <taxon>Sacoglossa</taxon>
        <taxon>Placobranchoidea</taxon>
        <taxon>Plakobranchidae</taxon>
        <taxon>Plakobranchus</taxon>
    </lineage>
</organism>
<sequence>MDSAPEYATPHRVVNPNSLDPPRGKDSALAASAPDFCEPDPSQPTYASSCRVVNPNGLDPPCGTDSAPEYATSHRVVNSNSLDLSCGVGPVLAPSAPAFCEQESCQSPYAPSCKTVTQNGLDQPCKVDSAPEYTTPHRVVTPSSLDPPQKMLTVNGLDPSVVQLTLNGLDPPEFLLTVNSWECSQQNPPLPDQGIKELTTDIQHFAKAMPTLHTSAALPIAFFGSEPNIKPSAAQPSAFQEVGSQWSTEFSNGGVQRSHQDLKRSTKRKTSKTLREVVPIPPLTFVPSATPEFTAVQNLRVTMAKGRARKVECALSTPVSGSSGSKLRECPVSESSFKGPWYKAHFLRTHLPSAMASNDAELKAGSKQAWEDCGQALQHLTSLLGCGALQGLVHMALQDATLQHTRLFPVVGTCASFGEHGLCSGGPGQVSCFFSSF</sequence>
<dbReference type="Proteomes" id="UP000735302">
    <property type="component" value="Unassembled WGS sequence"/>
</dbReference>
<gene>
    <name evidence="2" type="ORF">PoB_002329200</name>
</gene>
<feature type="region of interest" description="Disordered" evidence="1">
    <location>
        <begin position="250"/>
        <end position="273"/>
    </location>
</feature>
<keyword evidence="3" id="KW-1185">Reference proteome</keyword>
<proteinExistence type="predicted"/>
<dbReference type="AlphaFoldDB" id="A0AAV3ZQM0"/>
<evidence type="ECO:0000313" key="2">
    <source>
        <dbReference type="EMBL" id="GFN96786.1"/>
    </source>
</evidence>
<comment type="caution">
    <text evidence="2">The sequence shown here is derived from an EMBL/GenBank/DDBJ whole genome shotgun (WGS) entry which is preliminary data.</text>
</comment>
<protein>
    <submittedName>
        <fullName evidence="2">Uncharacterized protein</fullName>
    </submittedName>
</protein>
<dbReference type="EMBL" id="BLXT01002707">
    <property type="protein sequence ID" value="GFN96786.1"/>
    <property type="molecule type" value="Genomic_DNA"/>
</dbReference>
<evidence type="ECO:0000256" key="1">
    <source>
        <dbReference type="SAM" id="MobiDB-lite"/>
    </source>
</evidence>
<reference evidence="2 3" key="1">
    <citation type="journal article" date="2021" name="Elife">
        <title>Chloroplast acquisition without the gene transfer in kleptoplastic sea slugs, Plakobranchus ocellatus.</title>
        <authorList>
            <person name="Maeda T."/>
            <person name="Takahashi S."/>
            <person name="Yoshida T."/>
            <person name="Shimamura S."/>
            <person name="Takaki Y."/>
            <person name="Nagai Y."/>
            <person name="Toyoda A."/>
            <person name="Suzuki Y."/>
            <person name="Arimoto A."/>
            <person name="Ishii H."/>
            <person name="Satoh N."/>
            <person name="Nishiyama T."/>
            <person name="Hasebe M."/>
            <person name="Maruyama T."/>
            <person name="Minagawa J."/>
            <person name="Obokata J."/>
            <person name="Shigenobu S."/>
        </authorList>
    </citation>
    <scope>NUCLEOTIDE SEQUENCE [LARGE SCALE GENOMIC DNA]</scope>
</reference>